<dbReference type="EC" id="2.3.-.-" evidence="2"/>
<dbReference type="Proteomes" id="UP001595993">
    <property type="component" value="Unassembled WGS sequence"/>
</dbReference>
<protein>
    <submittedName>
        <fullName evidence="2">GNAT family N-acetyltransferase</fullName>
        <ecNumber evidence="2">2.3.-.-</ecNumber>
    </submittedName>
</protein>
<organism evidence="2 3">
    <name type="scientific">Streptomyces maoxianensis</name>
    <dbReference type="NCBI Taxonomy" id="1459942"/>
    <lineage>
        <taxon>Bacteria</taxon>
        <taxon>Bacillati</taxon>
        <taxon>Actinomycetota</taxon>
        <taxon>Actinomycetes</taxon>
        <taxon>Kitasatosporales</taxon>
        <taxon>Streptomycetaceae</taxon>
        <taxon>Streptomyces</taxon>
    </lineage>
</organism>
<feature type="domain" description="N-acetyltransferase" evidence="1">
    <location>
        <begin position="1"/>
        <end position="161"/>
    </location>
</feature>
<keyword evidence="2" id="KW-0012">Acyltransferase</keyword>
<accession>A0ABV9G890</accession>
<dbReference type="InterPro" id="IPR016181">
    <property type="entry name" value="Acyl_CoA_acyltransferase"/>
</dbReference>
<dbReference type="Pfam" id="PF13302">
    <property type="entry name" value="Acetyltransf_3"/>
    <property type="match status" value="1"/>
</dbReference>
<gene>
    <name evidence="2" type="ORF">ACFO9E_22210</name>
</gene>
<sequence>MTLSPLALEDADSHLAGEDELLVRWLNGGPSTRTGTETYFRHCMEQWRVGGPLRAFGVRVGRPAALAGTIDLRFEQPGLTVGQVNIAYGLYPAWRGQGLATRAVGLVCRYAADQGAAEAVIQVDPDNPGSEAVARWSGFTYARQVRDENRNCFIWYVCDLSASLGRCF</sequence>
<comment type="caution">
    <text evidence="2">The sequence shown here is derived from an EMBL/GenBank/DDBJ whole genome shotgun (WGS) entry which is preliminary data.</text>
</comment>
<dbReference type="GO" id="GO:0016746">
    <property type="term" value="F:acyltransferase activity"/>
    <property type="evidence" value="ECO:0007669"/>
    <property type="project" value="UniProtKB-KW"/>
</dbReference>
<dbReference type="Gene3D" id="3.40.630.30">
    <property type="match status" value="1"/>
</dbReference>
<dbReference type="EMBL" id="JBHSFE010000016">
    <property type="protein sequence ID" value="MFC4610491.1"/>
    <property type="molecule type" value="Genomic_DNA"/>
</dbReference>
<keyword evidence="3" id="KW-1185">Reference proteome</keyword>
<dbReference type="PANTHER" id="PTHR43441">
    <property type="entry name" value="RIBOSOMAL-PROTEIN-SERINE ACETYLTRANSFERASE"/>
    <property type="match status" value="1"/>
</dbReference>
<dbReference type="RefSeq" id="WP_381198559.1">
    <property type="nucleotide sequence ID" value="NZ_JBHSFE010000016.1"/>
</dbReference>
<dbReference type="PROSITE" id="PS51186">
    <property type="entry name" value="GNAT"/>
    <property type="match status" value="1"/>
</dbReference>
<dbReference type="PANTHER" id="PTHR43441:SF2">
    <property type="entry name" value="FAMILY ACETYLTRANSFERASE, PUTATIVE (AFU_ORTHOLOGUE AFUA_7G00850)-RELATED"/>
    <property type="match status" value="1"/>
</dbReference>
<name>A0ABV9G890_9ACTN</name>
<dbReference type="SUPFAM" id="SSF55729">
    <property type="entry name" value="Acyl-CoA N-acyltransferases (Nat)"/>
    <property type="match status" value="1"/>
</dbReference>
<dbReference type="InterPro" id="IPR051908">
    <property type="entry name" value="Ribosomal_N-acetyltransferase"/>
</dbReference>
<evidence type="ECO:0000313" key="3">
    <source>
        <dbReference type="Proteomes" id="UP001595993"/>
    </source>
</evidence>
<keyword evidence="2" id="KW-0808">Transferase</keyword>
<proteinExistence type="predicted"/>
<reference evidence="3" key="1">
    <citation type="journal article" date="2019" name="Int. J. Syst. Evol. Microbiol.">
        <title>The Global Catalogue of Microorganisms (GCM) 10K type strain sequencing project: providing services to taxonomists for standard genome sequencing and annotation.</title>
        <authorList>
            <consortium name="The Broad Institute Genomics Platform"/>
            <consortium name="The Broad Institute Genome Sequencing Center for Infectious Disease"/>
            <person name="Wu L."/>
            <person name="Ma J."/>
        </authorList>
    </citation>
    <scope>NUCLEOTIDE SEQUENCE [LARGE SCALE GENOMIC DNA]</scope>
    <source>
        <strain evidence="3">CGMCC 4.7139</strain>
    </source>
</reference>
<evidence type="ECO:0000313" key="2">
    <source>
        <dbReference type="EMBL" id="MFC4610491.1"/>
    </source>
</evidence>
<dbReference type="InterPro" id="IPR000182">
    <property type="entry name" value="GNAT_dom"/>
</dbReference>
<evidence type="ECO:0000259" key="1">
    <source>
        <dbReference type="PROSITE" id="PS51186"/>
    </source>
</evidence>